<feature type="transmembrane region" description="Helical" evidence="13">
    <location>
        <begin position="102"/>
        <end position="121"/>
    </location>
</feature>
<protein>
    <recommendedName>
        <fullName evidence="4">Probable multidrug resistance protein NorM</fullName>
    </recommendedName>
    <alternativeName>
        <fullName evidence="12">Multidrug-efflux transporter</fullName>
    </alternativeName>
</protein>
<comment type="subcellular location">
    <subcellularLocation>
        <location evidence="2">Cell membrane</location>
        <topology evidence="2">Multi-pass membrane protein</topology>
    </subcellularLocation>
</comment>
<feature type="transmembrane region" description="Helical" evidence="13">
    <location>
        <begin position="55"/>
        <end position="82"/>
    </location>
</feature>
<dbReference type="HOGENOM" id="CLU_012893_5_3_9"/>
<proteinExistence type="inferred from homology"/>
<feature type="transmembrane region" description="Helical" evidence="13">
    <location>
        <begin position="171"/>
        <end position="192"/>
    </location>
</feature>
<dbReference type="eggNOG" id="COG0534">
    <property type="taxonomic scope" value="Bacteria"/>
</dbReference>
<dbReference type="EMBL" id="AGEG01000002">
    <property type="protein sequence ID" value="EHR38243.1"/>
    <property type="molecule type" value="Genomic_DNA"/>
</dbReference>
<feature type="transmembrane region" description="Helical" evidence="13">
    <location>
        <begin position="407"/>
        <end position="429"/>
    </location>
</feature>
<dbReference type="Proteomes" id="UP000006190">
    <property type="component" value="Unassembled WGS sequence"/>
</dbReference>
<feature type="transmembrane region" description="Helical" evidence="13">
    <location>
        <begin position="20"/>
        <end position="43"/>
    </location>
</feature>
<comment type="function">
    <text evidence="1">Multidrug efflux pump.</text>
</comment>
<evidence type="ECO:0000313" key="14">
    <source>
        <dbReference type="EMBL" id="EHR38243.1"/>
    </source>
</evidence>
<gene>
    <name evidence="14" type="ORF">HMPREF9708_00327</name>
</gene>
<evidence type="ECO:0000256" key="13">
    <source>
        <dbReference type="SAM" id="Phobius"/>
    </source>
</evidence>
<dbReference type="InterPro" id="IPR002528">
    <property type="entry name" value="MATE_fam"/>
</dbReference>
<keyword evidence="5" id="KW-0813">Transport</keyword>
<dbReference type="AlphaFoldDB" id="H3NHI8"/>
<reference evidence="14 15" key="1">
    <citation type="submission" date="2012-01" db="EMBL/GenBank/DDBJ databases">
        <title>The Genome Sequence of Facklamia languida CCUG 37842.</title>
        <authorList>
            <consortium name="The Broad Institute Genome Sequencing Platform"/>
            <person name="Earl A."/>
            <person name="Ward D."/>
            <person name="Feldgarden M."/>
            <person name="Gevers D."/>
            <person name="Huys G."/>
            <person name="Young S.K."/>
            <person name="Zeng Q."/>
            <person name="Gargeya S."/>
            <person name="Fitzgerald M."/>
            <person name="Haas B."/>
            <person name="Abouelleil A."/>
            <person name="Alvarado L."/>
            <person name="Arachchi H.M."/>
            <person name="Berlin A."/>
            <person name="Chapman S.B."/>
            <person name="Gearin G."/>
            <person name="Goldberg J."/>
            <person name="Griggs A."/>
            <person name="Gujja S."/>
            <person name="Hansen M."/>
            <person name="Heiman D."/>
            <person name="Howarth C."/>
            <person name="Larimer J."/>
            <person name="Lui A."/>
            <person name="MacDonald P.J.P."/>
            <person name="McCowen C."/>
            <person name="Montmayeur A."/>
            <person name="Murphy C."/>
            <person name="Neiman D."/>
            <person name="Pearson M."/>
            <person name="Priest M."/>
            <person name="Roberts A."/>
            <person name="Saif S."/>
            <person name="Shea T."/>
            <person name="Sisk P."/>
            <person name="Stolte C."/>
            <person name="Sykes S."/>
            <person name="Wortman J."/>
            <person name="Nusbaum C."/>
            <person name="Birren B."/>
        </authorList>
    </citation>
    <scope>NUCLEOTIDE SEQUENCE [LARGE SCALE GENOMIC DNA]</scope>
    <source>
        <strain evidence="14 15">CCUG 37842</strain>
    </source>
</reference>
<keyword evidence="7" id="KW-1003">Cell membrane</keyword>
<evidence type="ECO:0000256" key="4">
    <source>
        <dbReference type="ARBA" id="ARBA00020268"/>
    </source>
</evidence>
<dbReference type="InterPro" id="IPR050222">
    <property type="entry name" value="MATE_MdtK"/>
</dbReference>
<evidence type="ECO:0000256" key="8">
    <source>
        <dbReference type="ARBA" id="ARBA00022692"/>
    </source>
</evidence>
<evidence type="ECO:0000256" key="6">
    <source>
        <dbReference type="ARBA" id="ARBA00022449"/>
    </source>
</evidence>
<keyword evidence="9 13" id="KW-1133">Transmembrane helix</keyword>
<evidence type="ECO:0000256" key="1">
    <source>
        <dbReference type="ARBA" id="ARBA00003408"/>
    </source>
</evidence>
<dbReference type="GO" id="GO:0005886">
    <property type="term" value="C:plasma membrane"/>
    <property type="evidence" value="ECO:0007669"/>
    <property type="project" value="UniProtKB-SubCell"/>
</dbReference>
<evidence type="ECO:0000256" key="10">
    <source>
        <dbReference type="ARBA" id="ARBA00023065"/>
    </source>
</evidence>
<feature type="transmembrane region" description="Helical" evidence="13">
    <location>
        <begin position="336"/>
        <end position="359"/>
    </location>
</feature>
<evidence type="ECO:0000256" key="9">
    <source>
        <dbReference type="ARBA" id="ARBA00022989"/>
    </source>
</evidence>
<evidence type="ECO:0000256" key="11">
    <source>
        <dbReference type="ARBA" id="ARBA00023136"/>
    </source>
</evidence>
<evidence type="ECO:0000256" key="3">
    <source>
        <dbReference type="ARBA" id="ARBA00010199"/>
    </source>
</evidence>
<dbReference type="GO" id="GO:0042910">
    <property type="term" value="F:xenobiotic transmembrane transporter activity"/>
    <property type="evidence" value="ECO:0007669"/>
    <property type="project" value="InterPro"/>
</dbReference>
<dbReference type="PATRIC" id="fig|883113.3.peg.331"/>
<dbReference type="STRING" id="883113.HMPREF9708_00327"/>
<keyword evidence="6" id="KW-0050">Antiport</keyword>
<accession>H3NHI8</accession>
<dbReference type="PANTHER" id="PTHR43298:SF2">
    <property type="entry name" value="FMN_FAD EXPORTER YEEO-RELATED"/>
    <property type="match status" value="1"/>
</dbReference>
<dbReference type="GO" id="GO:0006811">
    <property type="term" value="P:monoatomic ion transport"/>
    <property type="evidence" value="ECO:0007669"/>
    <property type="project" value="UniProtKB-KW"/>
</dbReference>
<organism evidence="14 15">
    <name type="scientific">Facklamia languida CCUG 37842</name>
    <dbReference type="NCBI Taxonomy" id="883113"/>
    <lineage>
        <taxon>Bacteria</taxon>
        <taxon>Bacillati</taxon>
        <taxon>Bacillota</taxon>
        <taxon>Bacilli</taxon>
        <taxon>Lactobacillales</taxon>
        <taxon>Aerococcaceae</taxon>
        <taxon>Facklamia</taxon>
    </lineage>
</organism>
<evidence type="ECO:0000256" key="7">
    <source>
        <dbReference type="ARBA" id="ARBA00022475"/>
    </source>
</evidence>
<comment type="caution">
    <text evidence="14">The sequence shown here is derived from an EMBL/GenBank/DDBJ whole genome shotgun (WGS) entry which is preliminary data.</text>
</comment>
<keyword evidence="10" id="KW-0406">Ion transport</keyword>
<dbReference type="CDD" id="cd13137">
    <property type="entry name" value="MATE_NorM_like"/>
    <property type="match status" value="1"/>
</dbReference>
<evidence type="ECO:0000313" key="15">
    <source>
        <dbReference type="Proteomes" id="UP000006190"/>
    </source>
</evidence>
<dbReference type="PANTHER" id="PTHR43298">
    <property type="entry name" value="MULTIDRUG RESISTANCE PROTEIN NORM-RELATED"/>
    <property type="match status" value="1"/>
</dbReference>
<dbReference type="NCBIfam" id="TIGR00797">
    <property type="entry name" value="matE"/>
    <property type="match status" value="1"/>
</dbReference>
<keyword evidence="8 13" id="KW-0812">Transmembrane</keyword>
<feature type="transmembrane region" description="Helical" evidence="13">
    <location>
        <begin position="141"/>
        <end position="159"/>
    </location>
</feature>
<sequence length="467" mass="49997">MVDYLESIRSGKGLTRRQALSMIVHLSIPVILAQISSIIMQYIDASMVGHINVNASASIGLISTTTWLLGNMVSALAIGFYVQVAQQIGANKNQAARNIVRYGLITNLVLSLILMAISILIAGPLPHWLGGNPEINAQASAYFFVFAFTVPILAINYTVAGMLQSSGNMRVPSLLSILMCVLDVVFNFFLIFPTRPIQMFGRTFVVWGFNLGVVGAALGTLLAEIVAGGLMAYFLLTKSPSLHLRKEGYVTGYSDVLKRALKIALPVGVESIAVNFAYIAQTIIVSPLGTVAIAAHSFAVTAESLCYMPGYGIGAAATTIVGQSIGAGQRHLAIRLGWLSTAFGVALMTGTGILMYIFAPAMIGMLSPDPQVIELGARLLRIEAFVEPLYAASIVILGVFRGDEDTLVPGIMNLASMWLVRIPLAVLLVGSFGLIGVWIAMASELAVRGLIFIGRFWLKTRRTLKSV</sequence>
<dbReference type="GO" id="GO:0015297">
    <property type="term" value="F:antiporter activity"/>
    <property type="evidence" value="ECO:0007669"/>
    <property type="project" value="UniProtKB-KW"/>
</dbReference>
<comment type="similarity">
    <text evidence="3">Belongs to the multi antimicrobial extrusion (MATE) (TC 2.A.66.1) family.</text>
</comment>
<dbReference type="Pfam" id="PF01554">
    <property type="entry name" value="MatE"/>
    <property type="match status" value="2"/>
</dbReference>
<evidence type="ECO:0000256" key="5">
    <source>
        <dbReference type="ARBA" id="ARBA00022448"/>
    </source>
</evidence>
<name>H3NHI8_9LACT</name>
<dbReference type="PIRSF" id="PIRSF006603">
    <property type="entry name" value="DinF"/>
    <property type="match status" value="1"/>
</dbReference>
<keyword evidence="11 13" id="KW-0472">Membrane</keyword>
<evidence type="ECO:0000256" key="2">
    <source>
        <dbReference type="ARBA" id="ARBA00004651"/>
    </source>
</evidence>
<keyword evidence="15" id="KW-1185">Reference proteome</keyword>
<dbReference type="RefSeq" id="WP_006308270.1">
    <property type="nucleotide sequence ID" value="NZ_JH601133.1"/>
</dbReference>
<dbReference type="InterPro" id="IPR048279">
    <property type="entry name" value="MdtK-like"/>
</dbReference>
<evidence type="ECO:0000256" key="12">
    <source>
        <dbReference type="ARBA" id="ARBA00031636"/>
    </source>
</evidence>
<feature type="transmembrane region" description="Helical" evidence="13">
    <location>
        <begin position="204"/>
        <end position="236"/>
    </location>
</feature>